<accession>A0ABV7VZU8</accession>
<dbReference type="PANTHER" id="PTHR13789">
    <property type="entry name" value="MONOOXYGENASE"/>
    <property type="match status" value="1"/>
</dbReference>
<dbReference type="Pfam" id="PF01494">
    <property type="entry name" value="FAD_binding_3"/>
    <property type="match status" value="1"/>
</dbReference>
<dbReference type="InterPro" id="IPR002938">
    <property type="entry name" value="FAD-bd"/>
</dbReference>
<evidence type="ECO:0000256" key="1">
    <source>
        <dbReference type="ARBA" id="ARBA00023002"/>
    </source>
</evidence>
<dbReference type="Gene3D" id="3.50.50.60">
    <property type="entry name" value="FAD/NAD(P)-binding domain"/>
    <property type="match status" value="1"/>
</dbReference>
<organism evidence="4 5">
    <name type="scientific">Hydrogenophaga luteola</name>
    <dbReference type="NCBI Taxonomy" id="1591122"/>
    <lineage>
        <taxon>Bacteria</taxon>
        <taxon>Pseudomonadati</taxon>
        <taxon>Pseudomonadota</taxon>
        <taxon>Betaproteobacteria</taxon>
        <taxon>Burkholderiales</taxon>
        <taxon>Comamonadaceae</taxon>
        <taxon>Hydrogenophaga</taxon>
    </lineage>
</organism>
<keyword evidence="2" id="KW-0503">Monooxygenase</keyword>
<dbReference type="SUPFAM" id="SSF51905">
    <property type="entry name" value="FAD/NAD(P)-binding domain"/>
    <property type="match status" value="1"/>
</dbReference>
<evidence type="ECO:0000313" key="5">
    <source>
        <dbReference type="Proteomes" id="UP001595729"/>
    </source>
</evidence>
<keyword evidence="5" id="KW-1185">Reference proteome</keyword>
<evidence type="ECO:0000256" key="2">
    <source>
        <dbReference type="ARBA" id="ARBA00023033"/>
    </source>
</evidence>
<dbReference type="PANTHER" id="PTHR13789:SF309">
    <property type="entry name" value="PUTATIVE (AFU_ORTHOLOGUE AFUA_6G14510)-RELATED"/>
    <property type="match status" value="1"/>
</dbReference>
<reference evidence="5" key="1">
    <citation type="journal article" date="2019" name="Int. J. Syst. Evol. Microbiol.">
        <title>The Global Catalogue of Microorganisms (GCM) 10K type strain sequencing project: providing services to taxonomists for standard genome sequencing and annotation.</title>
        <authorList>
            <consortium name="The Broad Institute Genomics Platform"/>
            <consortium name="The Broad Institute Genome Sequencing Center for Infectious Disease"/>
            <person name="Wu L."/>
            <person name="Ma J."/>
        </authorList>
    </citation>
    <scope>NUCLEOTIDE SEQUENCE [LARGE SCALE GENOMIC DNA]</scope>
    <source>
        <strain evidence="5">KCTC 42501</strain>
    </source>
</reference>
<dbReference type="RefSeq" id="WP_382170570.1">
    <property type="nucleotide sequence ID" value="NZ_JBHRXX010000001.1"/>
</dbReference>
<evidence type="ECO:0000313" key="4">
    <source>
        <dbReference type="EMBL" id="MFC3682538.1"/>
    </source>
</evidence>
<dbReference type="EMBL" id="JBHRXX010000001">
    <property type="protein sequence ID" value="MFC3682538.1"/>
    <property type="molecule type" value="Genomic_DNA"/>
</dbReference>
<dbReference type="NCBIfam" id="NF005313">
    <property type="entry name" value="PRK06847.1"/>
    <property type="match status" value="1"/>
</dbReference>
<sequence>MTRSASRILIIGGGFSGMSAAIQLRKQGAEVDLVEIDPGWRSYGAGISLGGATLRAFRTLGVLDAFLEHGNAADGVQICLPHGPKVAELPTPRIAGPDIPGGGAIMRPVLARILADATRASGVNVRLGCTFTAIEQDAEGVEVSFTDGTRQRYDLVIGADGLYSKVREAVFPQAPKPQYSGQAVWRAVLPRPADIETCVMWMGPRIKPGVNPVSKTEMYLFVTEPRPTNEHVNPATFATHLRGLLADFPAPALQTIRDQIGPDSQIVYRPLEGLLMPRPWFSGRVVMIGDTVHATTPHLASGACIGIEDALVLAEELGRTDALGDALAAFEERRWERCRMVVQNSARLGEIEVAGGDKEEHGRIMRDSLMALAQPI</sequence>
<keyword evidence="1" id="KW-0560">Oxidoreductase</keyword>
<evidence type="ECO:0000259" key="3">
    <source>
        <dbReference type="Pfam" id="PF01494"/>
    </source>
</evidence>
<proteinExistence type="predicted"/>
<dbReference type="InterPro" id="IPR050493">
    <property type="entry name" value="FAD-dep_Monooxygenase_BioMet"/>
</dbReference>
<dbReference type="Proteomes" id="UP001595729">
    <property type="component" value="Unassembled WGS sequence"/>
</dbReference>
<dbReference type="PRINTS" id="PR00420">
    <property type="entry name" value="RNGMNOXGNASE"/>
</dbReference>
<gene>
    <name evidence="4" type="ORF">ACFOPI_02965</name>
</gene>
<dbReference type="InterPro" id="IPR036188">
    <property type="entry name" value="FAD/NAD-bd_sf"/>
</dbReference>
<feature type="domain" description="FAD-binding" evidence="3">
    <location>
        <begin position="7"/>
        <end position="345"/>
    </location>
</feature>
<name>A0ABV7VZU8_9BURK</name>
<comment type="caution">
    <text evidence="4">The sequence shown here is derived from an EMBL/GenBank/DDBJ whole genome shotgun (WGS) entry which is preliminary data.</text>
</comment>
<protein>
    <submittedName>
        <fullName evidence="4">FAD-dependent oxidoreductase</fullName>
    </submittedName>
</protein>